<dbReference type="InterPro" id="IPR036265">
    <property type="entry name" value="HIT-like_sf"/>
</dbReference>
<comment type="caution">
    <text evidence="3">The sequence shown here is derived from an EMBL/GenBank/DDBJ whole genome shotgun (WGS) entry which is preliminary data.</text>
</comment>
<dbReference type="InterPro" id="IPR011146">
    <property type="entry name" value="HIT-like"/>
</dbReference>
<reference evidence="3 4" key="1">
    <citation type="submission" date="2019-06" db="EMBL/GenBank/DDBJ databases">
        <title>Whole genome sequence for Cellvibrionaceae sp. R142.</title>
        <authorList>
            <person name="Wang G."/>
        </authorList>
    </citation>
    <scope>NUCLEOTIDE SEQUENCE [LARGE SCALE GENOMIC DNA]</scope>
    <source>
        <strain evidence="3 4">R142</strain>
    </source>
</reference>
<dbReference type="Pfam" id="PF01230">
    <property type="entry name" value="HIT"/>
    <property type="match status" value="1"/>
</dbReference>
<evidence type="ECO:0000259" key="2">
    <source>
        <dbReference type="PROSITE" id="PS51084"/>
    </source>
</evidence>
<gene>
    <name evidence="3" type="ORF">FKG94_00655</name>
</gene>
<dbReference type="EMBL" id="VHSG01000002">
    <property type="protein sequence ID" value="TQV86102.1"/>
    <property type="molecule type" value="Genomic_DNA"/>
</dbReference>
<evidence type="ECO:0000313" key="3">
    <source>
        <dbReference type="EMBL" id="TQV86102.1"/>
    </source>
</evidence>
<dbReference type="InterPro" id="IPR026026">
    <property type="entry name" value="HIT_Hint"/>
</dbReference>
<feature type="domain" description="HIT" evidence="2">
    <location>
        <begin position="1"/>
        <end position="103"/>
    </location>
</feature>
<dbReference type="GO" id="GO:0003824">
    <property type="term" value="F:catalytic activity"/>
    <property type="evidence" value="ECO:0007669"/>
    <property type="project" value="InterPro"/>
</dbReference>
<organism evidence="3 4">
    <name type="scientific">Exilibacterium tricleocarpae</name>
    <dbReference type="NCBI Taxonomy" id="2591008"/>
    <lineage>
        <taxon>Bacteria</taxon>
        <taxon>Pseudomonadati</taxon>
        <taxon>Pseudomonadota</taxon>
        <taxon>Gammaproteobacteria</taxon>
        <taxon>Cellvibrionales</taxon>
        <taxon>Cellvibrionaceae</taxon>
        <taxon>Exilibacterium</taxon>
    </lineage>
</organism>
<dbReference type="Proteomes" id="UP000319732">
    <property type="component" value="Unassembled WGS sequence"/>
</dbReference>
<evidence type="ECO:0000256" key="1">
    <source>
        <dbReference type="PROSITE-ProRule" id="PRU00464"/>
    </source>
</evidence>
<dbReference type="PIRSF" id="PIRSF000714">
    <property type="entry name" value="HIT"/>
    <property type="match status" value="1"/>
</dbReference>
<keyword evidence="4" id="KW-1185">Reference proteome</keyword>
<dbReference type="Gene3D" id="3.30.428.10">
    <property type="entry name" value="HIT-like"/>
    <property type="match status" value="1"/>
</dbReference>
<proteinExistence type="predicted"/>
<dbReference type="PROSITE" id="PS51084">
    <property type="entry name" value="HIT_2"/>
    <property type="match status" value="1"/>
</dbReference>
<sequence>MFELAAKLHEDTVALGKFPLSLVLLHRDSNYPWCLLVPRRRDIREIHHLNEEDRLQLMRESCHLAEVMAAVFAPKKMNIAALGNQVPQLHVHHVARFEDDPAWPGPVWGAVAARPYDKEALEERVARLRNALAGEGFEVGG</sequence>
<evidence type="ECO:0000313" key="4">
    <source>
        <dbReference type="Proteomes" id="UP000319732"/>
    </source>
</evidence>
<name>A0A545U9F0_9GAMM</name>
<protein>
    <submittedName>
        <fullName evidence="3">HIT family protein</fullName>
    </submittedName>
</protein>
<dbReference type="RefSeq" id="WP_142902254.1">
    <property type="nucleotide sequence ID" value="NZ_ML660087.1"/>
</dbReference>
<accession>A0A545U9F0</accession>
<comment type="caution">
    <text evidence="1">Lacks conserved residue(s) required for the propagation of feature annotation.</text>
</comment>
<dbReference type="OrthoDB" id="9799145at2"/>
<dbReference type="AlphaFoldDB" id="A0A545U9F0"/>
<dbReference type="SUPFAM" id="SSF54197">
    <property type="entry name" value="HIT-like"/>
    <property type="match status" value="1"/>
</dbReference>